<evidence type="ECO:0000256" key="5">
    <source>
        <dbReference type="ARBA" id="ARBA00023284"/>
    </source>
</evidence>
<evidence type="ECO:0000256" key="1">
    <source>
        <dbReference type="ARBA" id="ARBA00008987"/>
    </source>
</evidence>
<dbReference type="RefSeq" id="WP_078815085.1">
    <property type="nucleotide sequence ID" value="NZ_FUYE01000015.1"/>
</dbReference>
<sequence length="109" mass="11790">MASEAVLNLNESNFQSEISSSTVPVIVDFWAEWCGPCRMLTPILEQLADEKGSAVKVAKVNVDENPNLAAQFGVRSIPMLLFIKNGEVKETVVGVQSKDALARKVDALA</sequence>
<dbReference type="InterPro" id="IPR013766">
    <property type="entry name" value="Thioredoxin_domain"/>
</dbReference>
<keyword evidence="12" id="KW-1185">Reference proteome</keyword>
<evidence type="ECO:0000256" key="9">
    <source>
        <dbReference type="PIRSR" id="PIRSR000077-4"/>
    </source>
</evidence>
<evidence type="ECO:0000313" key="12">
    <source>
        <dbReference type="Proteomes" id="UP000190774"/>
    </source>
</evidence>
<dbReference type="PANTHER" id="PTHR45663:SF11">
    <property type="entry name" value="GEO12009P1"/>
    <property type="match status" value="1"/>
</dbReference>
<evidence type="ECO:0000256" key="4">
    <source>
        <dbReference type="ARBA" id="ARBA00023157"/>
    </source>
</evidence>
<name>A0A1T4YPT5_9BACT</name>
<dbReference type="OrthoDB" id="9790390at2"/>
<feature type="site" description="Contributes to redox potential value" evidence="8">
    <location>
        <position position="35"/>
    </location>
</feature>
<keyword evidence="4 9" id="KW-1015">Disulfide bond</keyword>
<feature type="domain" description="Thioredoxin" evidence="10">
    <location>
        <begin position="1"/>
        <end position="109"/>
    </location>
</feature>
<dbReference type="STRING" id="48467.SAMN02745166_03937"/>
<evidence type="ECO:0000256" key="3">
    <source>
        <dbReference type="ARBA" id="ARBA00022982"/>
    </source>
</evidence>
<dbReference type="InterPro" id="IPR017937">
    <property type="entry name" value="Thioredoxin_CS"/>
</dbReference>
<dbReference type="FunFam" id="3.40.30.10:FF:000001">
    <property type="entry name" value="Thioredoxin"/>
    <property type="match status" value="1"/>
</dbReference>
<proteinExistence type="inferred from homology"/>
<dbReference type="PROSITE" id="PS00194">
    <property type="entry name" value="THIOREDOXIN_1"/>
    <property type="match status" value="1"/>
</dbReference>
<dbReference type="GO" id="GO:0015035">
    <property type="term" value="F:protein-disulfide reductase activity"/>
    <property type="evidence" value="ECO:0007669"/>
    <property type="project" value="UniProtKB-UniRule"/>
</dbReference>
<dbReference type="SUPFAM" id="SSF52833">
    <property type="entry name" value="Thioredoxin-like"/>
    <property type="match status" value="1"/>
</dbReference>
<dbReference type="GO" id="GO:0005737">
    <property type="term" value="C:cytoplasm"/>
    <property type="evidence" value="ECO:0007669"/>
    <property type="project" value="TreeGrafter"/>
</dbReference>
<evidence type="ECO:0000259" key="10">
    <source>
        <dbReference type="PROSITE" id="PS51352"/>
    </source>
</evidence>
<feature type="active site" description="Nucleophile" evidence="8">
    <location>
        <position position="34"/>
    </location>
</feature>
<keyword evidence="2" id="KW-0813">Transport</keyword>
<dbReference type="Proteomes" id="UP000190774">
    <property type="component" value="Unassembled WGS sequence"/>
</dbReference>
<evidence type="ECO:0000256" key="8">
    <source>
        <dbReference type="PIRSR" id="PIRSR000077-1"/>
    </source>
</evidence>
<evidence type="ECO:0000256" key="6">
    <source>
        <dbReference type="NCBIfam" id="TIGR01068"/>
    </source>
</evidence>
<comment type="similarity">
    <text evidence="1 7">Belongs to the thioredoxin family.</text>
</comment>
<keyword evidence="3" id="KW-0249">Electron transport</keyword>
<dbReference type="EMBL" id="FUYE01000015">
    <property type="protein sequence ID" value="SKB03837.1"/>
    <property type="molecule type" value="Genomic_DNA"/>
</dbReference>
<feature type="disulfide bond" description="Redox-active" evidence="9">
    <location>
        <begin position="34"/>
        <end position="37"/>
    </location>
</feature>
<keyword evidence="5 9" id="KW-0676">Redox-active center</keyword>
<feature type="site" description="Contributes to redox potential value" evidence="8">
    <location>
        <position position="36"/>
    </location>
</feature>
<feature type="site" description="Deprotonates C-terminal active site Cys" evidence="8">
    <location>
        <position position="28"/>
    </location>
</feature>
<evidence type="ECO:0000313" key="11">
    <source>
        <dbReference type="EMBL" id="SKB03837.1"/>
    </source>
</evidence>
<dbReference type="Pfam" id="PF00085">
    <property type="entry name" value="Thioredoxin"/>
    <property type="match status" value="1"/>
</dbReference>
<gene>
    <name evidence="11" type="ORF">SAMN02745166_03937</name>
</gene>
<accession>A0A1T4YPT5</accession>
<dbReference type="CDD" id="cd02947">
    <property type="entry name" value="TRX_family"/>
    <property type="match status" value="1"/>
</dbReference>
<dbReference type="AlphaFoldDB" id="A0A1T4YPT5"/>
<reference evidence="12" key="1">
    <citation type="submission" date="2017-02" db="EMBL/GenBank/DDBJ databases">
        <authorList>
            <person name="Varghese N."/>
            <person name="Submissions S."/>
        </authorList>
    </citation>
    <scope>NUCLEOTIDE SEQUENCE [LARGE SCALE GENOMIC DNA]</scope>
    <source>
        <strain evidence="12">ATCC 700200</strain>
    </source>
</reference>
<evidence type="ECO:0000256" key="7">
    <source>
        <dbReference type="PIRNR" id="PIRNR000077"/>
    </source>
</evidence>
<dbReference type="PROSITE" id="PS51352">
    <property type="entry name" value="THIOREDOXIN_2"/>
    <property type="match status" value="1"/>
</dbReference>
<dbReference type="PANTHER" id="PTHR45663">
    <property type="entry name" value="GEO12009P1"/>
    <property type="match status" value="1"/>
</dbReference>
<dbReference type="InterPro" id="IPR036249">
    <property type="entry name" value="Thioredoxin-like_sf"/>
</dbReference>
<organism evidence="11 12">
    <name type="scientific">Prosthecobacter debontii</name>
    <dbReference type="NCBI Taxonomy" id="48467"/>
    <lineage>
        <taxon>Bacteria</taxon>
        <taxon>Pseudomonadati</taxon>
        <taxon>Verrucomicrobiota</taxon>
        <taxon>Verrucomicrobiia</taxon>
        <taxon>Verrucomicrobiales</taxon>
        <taxon>Verrucomicrobiaceae</taxon>
        <taxon>Prosthecobacter</taxon>
    </lineage>
</organism>
<protein>
    <recommendedName>
        <fullName evidence="6 7">Thioredoxin</fullName>
    </recommendedName>
</protein>
<dbReference type="Gene3D" id="3.40.30.10">
    <property type="entry name" value="Glutaredoxin"/>
    <property type="match status" value="1"/>
</dbReference>
<evidence type="ECO:0000256" key="2">
    <source>
        <dbReference type="ARBA" id="ARBA00022448"/>
    </source>
</evidence>
<dbReference type="NCBIfam" id="TIGR01068">
    <property type="entry name" value="thioredoxin"/>
    <property type="match status" value="1"/>
</dbReference>
<dbReference type="PIRSF" id="PIRSF000077">
    <property type="entry name" value="Thioredoxin"/>
    <property type="match status" value="1"/>
</dbReference>
<dbReference type="InterPro" id="IPR005746">
    <property type="entry name" value="Thioredoxin"/>
</dbReference>
<dbReference type="PRINTS" id="PR00421">
    <property type="entry name" value="THIOREDOXIN"/>
</dbReference>
<feature type="active site" description="Nucleophile" evidence="8">
    <location>
        <position position="37"/>
    </location>
</feature>